<dbReference type="PANTHER" id="PTHR43401:SF2">
    <property type="entry name" value="L-THREONINE 3-DEHYDROGENASE"/>
    <property type="match status" value="1"/>
</dbReference>
<sequence>MDDAVARALVLDAPRRLVVREFRVPTVGDDDALLRVSACGLCGTDHEQYTGELASGFAFVPGHETVGTIEAIGSKAAKRWVSLLAIESLSRCSSPVVTVPHAGPGSTGTASGTGWPICTASSRPTASQDCGVATPNTST</sequence>
<dbReference type="InterPro" id="IPR013154">
    <property type="entry name" value="ADH-like_N"/>
</dbReference>
<feature type="domain" description="Alcohol dehydrogenase-like N-terminal" evidence="5">
    <location>
        <begin position="28"/>
        <end position="77"/>
    </location>
</feature>
<dbReference type="PROSITE" id="PS00059">
    <property type="entry name" value="ADH_ZINC"/>
    <property type="match status" value="1"/>
</dbReference>
<protein>
    <submittedName>
        <fullName evidence="6">Alcohol dehydrogenase GroES-like domain protein</fullName>
    </submittedName>
</protein>
<name>X8DJW7_MYCXE</name>
<evidence type="ECO:0000259" key="5">
    <source>
        <dbReference type="Pfam" id="PF08240"/>
    </source>
</evidence>
<dbReference type="InterPro" id="IPR050129">
    <property type="entry name" value="Zn_alcohol_dh"/>
</dbReference>
<dbReference type="AlphaFoldDB" id="X8DJW7"/>
<keyword evidence="2" id="KW-0479">Metal-binding</keyword>
<dbReference type="GO" id="GO:0008270">
    <property type="term" value="F:zinc ion binding"/>
    <property type="evidence" value="ECO:0007669"/>
    <property type="project" value="InterPro"/>
</dbReference>
<proteinExistence type="predicted"/>
<keyword evidence="3" id="KW-0862">Zinc</keyword>
<dbReference type="SUPFAM" id="SSF50129">
    <property type="entry name" value="GroES-like"/>
    <property type="match status" value="1"/>
</dbReference>
<dbReference type="InterPro" id="IPR002328">
    <property type="entry name" value="ADH_Zn_CS"/>
</dbReference>
<reference evidence="6" key="1">
    <citation type="submission" date="2014-01" db="EMBL/GenBank/DDBJ databases">
        <authorList>
            <person name="Brown-Elliot B."/>
            <person name="Wallace R."/>
            <person name="Lenaerts A."/>
            <person name="Ordway D."/>
            <person name="DeGroote M.A."/>
            <person name="Parker T."/>
            <person name="Sizemore C."/>
            <person name="Tallon L.J."/>
            <person name="Sadzewicz L.K."/>
            <person name="Sengamalay N."/>
            <person name="Fraser C.M."/>
            <person name="Hine E."/>
            <person name="Shefchek K.A."/>
            <person name="Das S.P."/>
            <person name="Tettelin H."/>
        </authorList>
    </citation>
    <scope>NUCLEOTIDE SEQUENCE [LARGE SCALE GENOMIC DNA]</scope>
    <source>
        <strain evidence="6">4042</strain>
    </source>
</reference>
<dbReference type="PANTHER" id="PTHR43401">
    <property type="entry name" value="L-THREONINE 3-DEHYDROGENASE"/>
    <property type="match status" value="1"/>
</dbReference>
<evidence type="ECO:0000256" key="3">
    <source>
        <dbReference type="ARBA" id="ARBA00022833"/>
    </source>
</evidence>
<evidence type="ECO:0000313" key="6">
    <source>
        <dbReference type="EMBL" id="EUA68932.1"/>
    </source>
</evidence>
<dbReference type="Pfam" id="PF08240">
    <property type="entry name" value="ADH_N"/>
    <property type="match status" value="1"/>
</dbReference>
<dbReference type="GO" id="GO:0016491">
    <property type="term" value="F:oxidoreductase activity"/>
    <property type="evidence" value="ECO:0007669"/>
    <property type="project" value="UniProtKB-KW"/>
</dbReference>
<dbReference type="Gene3D" id="3.90.180.10">
    <property type="entry name" value="Medium-chain alcohol dehydrogenases, catalytic domain"/>
    <property type="match status" value="1"/>
</dbReference>
<keyword evidence="4" id="KW-0560">Oxidoreductase</keyword>
<dbReference type="InterPro" id="IPR011032">
    <property type="entry name" value="GroES-like_sf"/>
</dbReference>
<evidence type="ECO:0000256" key="4">
    <source>
        <dbReference type="ARBA" id="ARBA00023002"/>
    </source>
</evidence>
<accession>X8DJW7</accession>
<evidence type="ECO:0000256" key="2">
    <source>
        <dbReference type="ARBA" id="ARBA00022723"/>
    </source>
</evidence>
<dbReference type="EMBL" id="JAOB01000013">
    <property type="protein sequence ID" value="EUA68932.1"/>
    <property type="molecule type" value="Genomic_DNA"/>
</dbReference>
<gene>
    <name evidence="6" type="ORF">I553_2120</name>
</gene>
<dbReference type="PATRIC" id="fig|1299334.3.peg.1615"/>
<comment type="caution">
    <text evidence="6">The sequence shown here is derived from an EMBL/GenBank/DDBJ whole genome shotgun (WGS) entry which is preliminary data.</text>
</comment>
<evidence type="ECO:0000256" key="1">
    <source>
        <dbReference type="ARBA" id="ARBA00001947"/>
    </source>
</evidence>
<comment type="cofactor">
    <cofactor evidence="1">
        <name>Zn(2+)</name>
        <dbReference type="ChEBI" id="CHEBI:29105"/>
    </cofactor>
</comment>
<organism evidence="6">
    <name type="scientific">Mycobacterium xenopi 4042</name>
    <dbReference type="NCBI Taxonomy" id="1299334"/>
    <lineage>
        <taxon>Bacteria</taxon>
        <taxon>Bacillati</taxon>
        <taxon>Actinomycetota</taxon>
        <taxon>Actinomycetes</taxon>
        <taxon>Mycobacteriales</taxon>
        <taxon>Mycobacteriaceae</taxon>
        <taxon>Mycobacterium</taxon>
    </lineage>
</organism>